<dbReference type="Proteomes" id="UP000054010">
    <property type="component" value="Unassembled WGS sequence"/>
</dbReference>
<name>E1IET1_9CHLR</name>
<proteinExistence type="predicted"/>
<protein>
    <submittedName>
        <fullName evidence="1">Uncharacterized protein</fullName>
    </submittedName>
</protein>
<dbReference type="EMBL" id="ADVR01000071">
    <property type="protein sequence ID" value="EFO80306.1"/>
    <property type="molecule type" value="Genomic_DNA"/>
</dbReference>
<organism evidence="1 2">
    <name type="scientific">Oscillochloris trichoides DG-6</name>
    <dbReference type="NCBI Taxonomy" id="765420"/>
    <lineage>
        <taxon>Bacteria</taxon>
        <taxon>Bacillati</taxon>
        <taxon>Chloroflexota</taxon>
        <taxon>Chloroflexia</taxon>
        <taxon>Chloroflexales</taxon>
        <taxon>Chloroflexineae</taxon>
        <taxon>Oscillochloridaceae</taxon>
        <taxon>Oscillochloris</taxon>
    </lineage>
</organism>
<evidence type="ECO:0000313" key="2">
    <source>
        <dbReference type="Proteomes" id="UP000054010"/>
    </source>
</evidence>
<dbReference type="OrthoDB" id="583698at2"/>
<comment type="caution">
    <text evidence="1">The sequence shown here is derived from an EMBL/GenBank/DDBJ whole genome shotgun (WGS) entry which is preliminary data.</text>
</comment>
<gene>
    <name evidence="1" type="ORF">OSCT_1832</name>
</gene>
<dbReference type="HOGENOM" id="CLU_1473807_0_0_0"/>
<evidence type="ECO:0000313" key="1">
    <source>
        <dbReference type="EMBL" id="EFO80306.1"/>
    </source>
</evidence>
<keyword evidence="2" id="KW-1185">Reference proteome</keyword>
<dbReference type="AlphaFoldDB" id="E1IET1"/>
<reference evidence="1 2" key="1">
    <citation type="journal article" date="2011" name="J. Bacteriol.">
        <title>Draft genome sequence of the anoxygenic filamentous phototrophic bacterium Oscillochloris trichoides subsp. DG-6.</title>
        <authorList>
            <person name="Kuznetsov B.B."/>
            <person name="Ivanovsky R.N."/>
            <person name="Keppen O.I."/>
            <person name="Sukhacheva M.V."/>
            <person name="Bumazhkin B.K."/>
            <person name="Patutina E.O."/>
            <person name="Beletsky A.V."/>
            <person name="Mardanov A.V."/>
            <person name="Baslerov R.V."/>
            <person name="Panteleeva A.N."/>
            <person name="Kolganova T.V."/>
            <person name="Ravin N.V."/>
            <person name="Skryabin K.G."/>
        </authorList>
    </citation>
    <scope>NUCLEOTIDE SEQUENCE [LARGE SCALE GENOMIC DNA]</scope>
    <source>
        <strain evidence="1 2">DG-6</strain>
    </source>
</reference>
<accession>E1IET1</accession>
<sequence>MQHANWICQSQWVDPSLAPQFSPVKLIGEEVGDGIIVRWSENYTARKRFYQENTATKENYLHQLRGLLTNLQTLIQEILRLTNSLEASIIAEEEYEDRMKQLEPQVTAVYLRSSEMELAPYECQQVNSSFKSAIAFAHNIVLPFSVRGQKTWNNKQRRHFVVDAIDNYQKEMRRLEMLIETLR</sequence>